<dbReference type="GO" id="GO:0030288">
    <property type="term" value="C:outer membrane-bounded periplasmic space"/>
    <property type="evidence" value="ECO:0007669"/>
    <property type="project" value="TreeGrafter"/>
</dbReference>
<gene>
    <name evidence="4" type="ORF">DNH61_21295</name>
</gene>
<keyword evidence="5" id="KW-1185">Reference proteome</keyword>
<evidence type="ECO:0000259" key="3">
    <source>
        <dbReference type="Pfam" id="PF13407"/>
    </source>
</evidence>
<dbReference type="EMBL" id="QKRB01000055">
    <property type="protein sequence ID" value="PZD94018.1"/>
    <property type="molecule type" value="Genomic_DNA"/>
</dbReference>
<dbReference type="InterPro" id="IPR050555">
    <property type="entry name" value="Bact_Solute-Bind_Prot2"/>
</dbReference>
<dbReference type="Pfam" id="PF13407">
    <property type="entry name" value="Peripla_BP_4"/>
    <property type="match status" value="1"/>
</dbReference>
<dbReference type="PANTHER" id="PTHR30036">
    <property type="entry name" value="D-XYLOSE-BINDING PERIPLASMIC PROTEIN"/>
    <property type="match status" value="1"/>
</dbReference>
<comment type="subcellular location">
    <subcellularLocation>
        <location evidence="1">Cell envelope</location>
    </subcellularLocation>
</comment>
<reference evidence="4 5" key="1">
    <citation type="submission" date="2018-06" db="EMBL/GenBank/DDBJ databases">
        <title>Paenibacillus imtechensis sp. nov.</title>
        <authorList>
            <person name="Pinnaka A.K."/>
            <person name="Singh H."/>
            <person name="Kaur M."/>
        </authorList>
    </citation>
    <scope>NUCLEOTIDE SEQUENCE [LARGE SCALE GENOMIC DNA]</scope>
    <source>
        <strain evidence="4 5">SMB1</strain>
    </source>
</reference>
<dbReference type="AlphaFoldDB" id="A0A2W1L234"/>
<proteinExistence type="inferred from homology"/>
<feature type="domain" description="Periplasmic binding protein" evidence="3">
    <location>
        <begin position="68"/>
        <end position="301"/>
    </location>
</feature>
<evidence type="ECO:0000256" key="2">
    <source>
        <dbReference type="ARBA" id="ARBA00007639"/>
    </source>
</evidence>
<dbReference type="InterPro" id="IPR028082">
    <property type="entry name" value="Peripla_BP_I"/>
</dbReference>
<evidence type="ECO:0000256" key="1">
    <source>
        <dbReference type="ARBA" id="ARBA00004196"/>
    </source>
</evidence>
<dbReference type="PANTHER" id="PTHR30036:SF7">
    <property type="entry name" value="ABC TRANSPORTER PERIPLASMIC-BINDING PROTEIN YPHF"/>
    <property type="match status" value="1"/>
</dbReference>
<evidence type="ECO:0000313" key="4">
    <source>
        <dbReference type="EMBL" id="PZD94018.1"/>
    </source>
</evidence>
<dbReference type="GO" id="GO:0030246">
    <property type="term" value="F:carbohydrate binding"/>
    <property type="evidence" value="ECO:0007669"/>
    <property type="project" value="TreeGrafter"/>
</dbReference>
<sequence>MMISMRPSCLLLALLVMVVSGCSSGLGNYSVRQEPETSPPAVLRAPSKTFGIIYPMAYPAYENLTTIAGEYAARHNVKLVIKAPDTPSIEQQIRIVDTMIKDQVDGIAISPVDSDALTPVINKAVEAGIPVVCFESDAPGSRRHAFVGADNYAAGQQIAISVSRLLDNKGMILVENGMSSTLGINQRLQGLMDYLTRKTEIEVLEVQFHEGIEEKAMSDIEQMIDKHPHFDAIVGLDFISGTAGTLIWKAKGLNRDAVYLGLTPITKEAMQDGHVTSLISQNEDLWGEYLIEALIGASEGEHLPSFMDAGIVEIFPE</sequence>
<organism evidence="4 5">
    <name type="scientific">Paenibacillus sambharensis</name>
    <dbReference type="NCBI Taxonomy" id="1803190"/>
    <lineage>
        <taxon>Bacteria</taxon>
        <taxon>Bacillati</taxon>
        <taxon>Bacillota</taxon>
        <taxon>Bacilli</taxon>
        <taxon>Bacillales</taxon>
        <taxon>Paenibacillaceae</taxon>
        <taxon>Paenibacillus</taxon>
    </lineage>
</organism>
<dbReference type="Proteomes" id="UP000249522">
    <property type="component" value="Unassembled WGS sequence"/>
</dbReference>
<accession>A0A2W1L234</accession>
<name>A0A2W1L234_9BACL</name>
<comment type="caution">
    <text evidence="4">The sequence shown here is derived from an EMBL/GenBank/DDBJ whole genome shotgun (WGS) entry which is preliminary data.</text>
</comment>
<evidence type="ECO:0000313" key="5">
    <source>
        <dbReference type="Proteomes" id="UP000249522"/>
    </source>
</evidence>
<dbReference type="Gene3D" id="3.40.50.2300">
    <property type="match status" value="2"/>
</dbReference>
<dbReference type="InterPro" id="IPR025997">
    <property type="entry name" value="SBP_2_dom"/>
</dbReference>
<dbReference type="PROSITE" id="PS51257">
    <property type="entry name" value="PROKAR_LIPOPROTEIN"/>
    <property type="match status" value="1"/>
</dbReference>
<dbReference type="RefSeq" id="WP_111148827.1">
    <property type="nucleotide sequence ID" value="NZ_QKRB01000055.1"/>
</dbReference>
<dbReference type="OrthoDB" id="6196975at2"/>
<protein>
    <submittedName>
        <fullName evidence="4">Sugar ABC transporter substrate-binding protein</fullName>
    </submittedName>
</protein>
<comment type="similarity">
    <text evidence="2">Belongs to the bacterial solute-binding protein 2 family.</text>
</comment>
<dbReference type="SUPFAM" id="SSF53822">
    <property type="entry name" value="Periplasmic binding protein-like I"/>
    <property type="match status" value="1"/>
</dbReference>